<keyword evidence="2" id="KW-1185">Reference proteome</keyword>
<comment type="caution">
    <text evidence="1">The sequence shown here is derived from an EMBL/GenBank/DDBJ whole genome shotgun (WGS) entry which is preliminary data.</text>
</comment>
<dbReference type="EMBL" id="SJKD01000010">
    <property type="protein sequence ID" value="TCC44108.1"/>
    <property type="molecule type" value="Genomic_DNA"/>
</dbReference>
<dbReference type="OrthoDB" id="9781481at2"/>
<gene>
    <name evidence="1" type="ORF">E0H75_35140</name>
</gene>
<dbReference type="AlphaFoldDB" id="A0A4R0JHK4"/>
<evidence type="ECO:0000313" key="2">
    <source>
        <dbReference type="Proteomes" id="UP000293342"/>
    </source>
</evidence>
<protein>
    <submittedName>
        <fullName evidence="1">Uncharacterized protein</fullName>
    </submittedName>
</protein>
<accession>A0A4R0JHK4</accession>
<name>A0A4R0JHK4_9ACTN</name>
<proteinExistence type="predicted"/>
<sequence length="79" mass="8867">MAVVNLFFKDPRNSRPHPTFVECGWSVINAGKQHLLQLSTFGSDTRQSEKKVSQTIQIDEAAAEELVKIIKAAFPRIRA</sequence>
<dbReference type="Proteomes" id="UP000293342">
    <property type="component" value="Unassembled WGS sequence"/>
</dbReference>
<evidence type="ECO:0000313" key="1">
    <source>
        <dbReference type="EMBL" id="TCC44108.1"/>
    </source>
</evidence>
<organism evidence="1 2">
    <name type="scientific">Kribbella capetownensis</name>
    <dbReference type="NCBI Taxonomy" id="1572659"/>
    <lineage>
        <taxon>Bacteria</taxon>
        <taxon>Bacillati</taxon>
        <taxon>Actinomycetota</taxon>
        <taxon>Actinomycetes</taxon>
        <taxon>Propionibacteriales</taxon>
        <taxon>Kribbellaceae</taxon>
        <taxon>Kribbella</taxon>
    </lineage>
</organism>
<reference evidence="1 2" key="1">
    <citation type="submission" date="2019-02" db="EMBL/GenBank/DDBJ databases">
        <title>Kribbella capetownensis sp. nov. and Kribbella speibonae sp. nov., isolated from soil.</title>
        <authorList>
            <person name="Curtis S.M."/>
            <person name="Norton I."/>
            <person name="Everest G.J."/>
            <person name="Meyers P.R."/>
        </authorList>
    </citation>
    <scope>NUCLEOTIDE SEQUENCE [LARGE SCALE GENOMIC DNA]</scope>
    <source>
        <strain evidence="1 2">YM53</strain>
    </source>
</reference>